<dbReference type="Proteomes" id="UP000249819">
    <property type="component" value="Unassembled WGS sequence"/>
</dbReference>
<proteinExistence type="predicted"/>
<dbReference type="Pfam" id="PF17132">
    <property type="entry name" value="Glyco_hydro_106"/>
    <property type="match status" value="1"/>
</dbReference>
<dbReference type="EMBL" id="QLMA01000007">
    <property type="protein sequence ID" value="RAJ77327.1"/>
    <property type="molecule type" value="Genomic_DNA"/>
</dbReference>
<dbReference type="PANTHER" id="PTHR36848">
    <property type="entry name" value="DNA-BINDING PROTEIN (PUTATIVE SECRETED PROTEIN)-RELATED"/>
    <property type="match status" value="1"/>
</dbReference>
<evidence type="ECO:0000256" key="1">
    <source>
        <dbReference type="SAM" id="SignalP"/>
    </source>
</evidence>
<keyword evidence="1" id="KW-0732">Signal</keyword>
<feature type="chain" id="PRO_5016446245" evidence="1">
    <location>
        <begin position="23"/>
        <end position="1041"/>
    </location>
</feature>
<feature type="signal peptide" evidence="1">
    <location>
        <begin position="1"/>
        <end position="22"/>
    </location>
</feature>
<dbReference type="AlphaFoldDB" id="A0A327VSG9"/>
<dbReference type="OrthoDB" id="9761519at2"/>
<evidence type="ECO:0000313" key="3">
    <source>
        <dbReference type="Proteomes" id="UP000249819"/>
    </source>
</evidence>
<evidence type="ECO:0000313" key="2">
    <source>
        <dbReference type="EMBL" id="RAJ77327.1"/>
    </source>
</evidence>
<comment type="caution">
    <text evidence="2">The sequence shown here is derived from an EMBL/GenBank/DDBJ whole genome shotgun (WGS) entry which is preliminary data.</text>
</comment>
<name>A0A327VSG9_9BACT</name>
<reference evidence="2 3" key="1">
    <citation type="submission" date="2018-06" db="EMBL/GenBank/DDBJ databases">
        <title>Genomic Encyclopedia of Archaeal and Bacterial Type Strains, Phase II (KMG-II): from individual species to whole genera.</title>
        <authorList>
            <person name="Goeker M."/>
        </authorList>
    </citation>
    <scope>NUCLEOTIDE SEQUENCE [LARGE SCALE GENOMIC DNA]</scope>
    <source>
        <strain evidence="2 3">DSM 29821</strain>
    </source>
</reference>
<protein>
    <submittedName>
        <fullName evidence="2">Alpha-L-rhamnosidase-like protein</fullName>
    </submittedName>
</protein>
<gene>
    <name evidence="2" type="ORF">CLV59_10794</name>
</gene>
<accession>A0A327VSG9</accession>
<dbReference type="InterPro" id="IPR053161">
    <property type="entry name" value="Ulvan_degrading_GH"/>
</dbReference>
<keyword evidence="3" id="KW-1185">Reference proteome</keyword>
<sequence length="1041" mass="117895">MQKIRFHCLLIALLLTGVLATAQQRLQGFEEVAASFRNPGRDFGSVPFWVWNTKVTKGQIDAMLQDYKKNDFGGVIIHARPGLITEWLSKDWFDLFEYAVQQGKKLGLNIWIYDENSYPTGFAGGLVADQMPAAYNQGQMLYMEDTTRLPADLTPYFLLLKEVDGSYTDVSPNIAAETLKIGHYLLFKKVNYQRGNRGSVAGPIGVSYVDLMAKGVTEKFMDVAYKSYEKVIGQEFGKTIKGVFSDEPTIINEGRNSVRWTPDLFDRFYQEWHYDLRLHLPSLFKEVGDWKRVRHNYYKVLLELFIDRWSKPVAAYMKGRKLTWTGHYWEHGWPSPYHGPDNMAMYAWHQMPGIDMLFNQFNEDKPVQFGNIRAVKELSSVANQLNKTRTLSETYGGSGWELTFKDMKRLADWEFVLGVNFLNQHLSFMTLTGARKYDYPPSFSYHEPWWTYYKNVNHYYSRLSYMLSKGQQYNDILIIEPTTSAWMYYAKDGENKRFFDITKSFNDMVTMMQRGFLEYDLGSENIIKDHGSVKGNRFVIGQRSYKVVVIPPGMENMDHTTFTLLKKFMAAGGKVVCFEQLRFVDGVPNKALIKLPSVHEATPASLASLFQNNGFTIFPVTGDSIGGNLYHQRRRLSNGQLLLLTNASMTEASTGTIAMQGQDVLQLDLQTGDISRIDFTRKNGQVQFNFQLLPAGSKMLFIADKQLPGYKVAASSAAWTTMSTGASTIHPIAENSLTIDFCDLHLPDTSYANLHVGMASNAAFKRHGFTDGVGNPWNNRTQYRDAITRRDTFSIGTGYTAVYRFTVKPGVDVTNFKAVLEQPGLWKEVKMNGVAIKSTPGQWWLDRSYGVYSIGRHVRIGDNELAVTVTPMSVYAEIEPIYILGDFHLESAAQGWTIVAPRPLQLGSWKAQGLPLYGNGVVYTKEFRADTLADDYQVMLGSWKGTVAAVKVNDSLAGIISAEPNSLAIRKFMKQGKNKVEVIVVGSLKNVLGPFYKKPVPGLVDPGKWYNVSTQPAGKEYDLYDYGLIDDYEIRALHESR</sequence>
<dbReference type="PANTHER" id="PTHR36848:SF2">
    <property type="entry name" value="SECRETED PROTEIN"/>
    <property type="match status" value="1"/>
</dbReference>
<organism evidence="2 3">
    <name type="scientific">Chitinophaga dinghuensis</name>
    <dbReference type="NCBI Taxonomy" id="1539050"/>
    <lineage>
        <taxon>Bacteria</taxon>
        <taxon>Pseudomonadati</taxon>
        <taxon>Bacteroidota</taxon>
        <taxon>Chitinophagia</taxon>
        <taxon>Chitinophagales</taxon>
        <taxon>Chitinophagaceae</taxon>
        <taxon>Chitinophaga</taxon>
    </lineage>
</organism>
<dbReference type="RefSeq" id="WP_111593929.1">
    <property type="nucleotide sequence ID" value="NZ_QLMA01000007.1"/>
</dbReference>